<dbReference type="Pfam" id="PF00059">
    <property type="entry name" value="Lectin_C"/>
    <property type="match status" value="1"/>
</dbReference>
<feature type="domain" description="C-type lectin" evidence="3">
    <location>
        <begin position="317"/>
        <end position="387"/>
    </location>
</feature>
<dbReference type="Proteomes" id="UP000318571">
    <property type="component" value="Chromosome 9"/>
</dbReference>
<feature type="compositionally biased region" description="Low complexity" evidence="1">
    <location>
        <begin position="463"/>
        <end position="476"/>
    </location>
</feature>
<dbReference type="InterPro" id="IPR001304">
    <property type="entry name" value="C-type_lectin-like"/>
</dbReference>
<evidence type="ECO:0000256" key="1">
    <source>
        <dbReference type="SAM" id="MobiDB-lite"/>
    </source>
</evidence>
<dbReference type="InterPro" id="IPR016186">
    <property type="entry name" value="C-type_lectin-like/link_sf"/>
</dbReference>
<dbReference type="EMBL" id="VCGU01000009">
    <property type="protein sequence ID" value="TRY70738.1"/>
    <property type="molecule type" value="Genomic_DNA"/>
</dbReference>
<dbReference type="AlphaFoldDB" id="A0A553NZ88"/>
<keyword evidence="2" id="KW-0732">Signal</keyword>
<dbReference type="Gene3D" id="3.10.100.10">
    <property type="entry name" value="Mannose-Binding Protein A, subunit A"/>
    <property type="match status" value="1"/>
</dbReference>
<dbReference type="SUPFAM" id="SSF56436">
    <property type="entry name" value="C-type lectin-like"/>
    <property type="match status" value="1"/>
</dbReference>
<organism evidence="4 5">
    <name type="scientific">Tigriopus californicus</name>
    <name type="common">Marine copepod</name>
    <dbReference type="NCBI Taxonomy" id="6832"/>
    <lineage>
        <taxon>Eukaryota</taxon>
        <taxon>Metazoa</taxon>
        <taxon>Ecdysozoa</taxon>
        <taxon>Arthropoda</taxon>
        <taxon>Crustacea</taxon>
        <taxon>Multicrustacea</taxon>
        <taxon>Hexanauplia</taxon>
        <taxon>Copepoda</taxon>
        <taxon>Harpacticoida</taxon>
        <taxon>Harpacticidae</taxon>
        <taxon>Tigriopus</taxon>
    </lineage>
</organism>
<evidence type="ECO:0000259" key="3">
    <source>
        <dbReference type="Pfam" id="PF00059"/>
    </source>
</evidence>
<reference evidence="4 5" key="1">
    <citation type="journal article" date="2018" name="Nat. Ecol. Evol.">
        <title>Genomic signatures of mitonuclear coevolution across populations of Tigriopus californicus.</title>
        <authorList>
            <person name="Barreto F.S."/>
            <person name="Watson E.T."/>
            <person name="Lima T.G."/>
            <person name="Willett C.S."/>
            <person name="Edmands S."/>
            <person name="Li W."/>
            <person name="Burton R.S."/>
        </authorList>
    </citation>
    <scope>NUCLEOTIDE SEQUENCE [LARGE SCALE GENOMIC DNA]</scope>
    <source>
        <strain evidence="4 5">San Diego</strain>
    </source>
</reference>
<feature type="region of interest" description="Disordered" evidence="1">
    <location>
        <begin position="24"/>
        <end position="132"/>
    </location>
</feature>
<accession>A0A553NZ88</accession>
<name>A0A553NZ88_TIGCA</name>
<feature type="region of interest" description="Disordered" evidence="1">
    <location>
        <begin position="450"/>
        <end position="490"/>
    </location>
</feature>
<feature type="compositionally biased region" description="Polar residues" evidence="1">
    <location>
        <begin position="451"/>
        <end position="461"/>
    </location>
</feature>
<feature type="compositionally biased region" description="Acidic residues" evidence="1">
    <location>
        <begin position="45"/>
        <end position="102"/>
    </location>
</feature>
<keyword evidence="5" id="KW-1185">Reference proteome</keyword>
<comment type="caution">
    <text evidence="4">The sequence shown here is derived from an EMBL/GenBank/DDBJ whole genome shotgun (WGS) entry which is preliminary data.</text>
</comment>
<evidence type="ECO:0000256" key="2">
    <source>
        <dbReference type="SAM" id="SignalP"/>
    </source>
</evidence>
<dbReference type="OrthoDB" id="6378626at2759"/>
<protein>
    <recommendedName>
        <fullName evidence="3">C-type lectin domain-containing protein</fullName>
    </recommendedName>
</protein>
<feature type="chain" id="PRO_5022198322" description="C-type lectin domain-containing protein" evidence="2">
    <location>
        <begin position="24"/>
        <end position="490"/>
    </location>
</feature>
<feature type="signal peptide" evidence="2">
    <location>
        <begin position="1"/>
        <end position="23"/>
    </location>
</feature>
<evidence type="ECO:0000313" key="5">
    <source>
        <dbReference type="Proteomes" id="UP000318571"/>
    </source>
</evidence>
<evidence type="ECO:0000313" key="4">
    <source>
        <dbReference type="EMBL" id="TRY70738.1"/>
    </source>
</evidence>
<dbReference type="InterPro" id="IPR016187">
    <property type="entry name" value="CTDL_fold"/>
</dbReference>
<gene>
    <name evidence="4" type="ORF">TCAL_11933</name>
</gene>
<proteinExistence type="predicted"/>
<sequence>MFEKKIWLLICLVLSMAMHMANAQGSGSGEMEAGLEEGSAALDETPAEEASGEEATSEDTASEEDAVPEAEGEGAPEEDGAAPEEGEITEAEVDDADPEVDGSGEGANGIGDESFSAEGSGADATAEEGEGEANCEIVEDASGDSIEALLALGTKKCKESGAEAEAEGGAEELAATLFQCNMDGMDEKVAECMSSLDERVGTLEQATLSGEGGGLEEQITLVLVKKGVIDCDNNTQCADDRACIDSYQEPGRKLCERPCDRTQCSVPYSECVATNHEAECVCKEGFHGNGTKACFPEGFEEEANGKSYKMFDDAYVEFDNATDHCNELGARLPVLDSAETIKIIMAYLEESNFTVFEQWDRSSRRIWLGLTLDRGSGLTWVDGARVISYPASSRLFVWESRRMLSQEVSYADNSRHYALYIDGDLAKLPGGGRKGAAVLCELIPSQIREPAQQNPYQNYNTDPRYQQYGPQQPSYPSDGGYSPYAQRPGY</sequence>